<dbReference type="CDD" id="cd07344">
    <property type="entry name" value="M48_yhfN_like"/>
    <property type="match status" value="1"/>
</dbReference>
<evidence type="ECO:0000313" key="3">
    <source>
        <dbReference type="Proteomes" id="UP000260649"/>
    </source>
</evidence>
<dbReference type="AlphaFoldDB" id="A0A3E2B3Z1"/>
<organism evidence="2 3">
    <name type="scientific">Evtepia gabavorous</name>
    <dbReference type="NCBI Taxonomy" id="2211183"/>
    <lineage>
        <taxon>Bacteria</taxon>
        <taxon>Bacillati</taxon>
        <taxon>Bacillota</taxon>
        <taxon>Clostridia</taxon>
        <taxon>Eubacteriales</taxon>
        <taxon>Evtepia</taxon>
    </lineage>
</organism>
<evidence type="ECO:0000259" key="1">
    <source>
        <dbReference type="Pfam" id="PF01863"/>
    </source>
</evidence>
<dbReference type="Pfam" id="PF01863">
    <property type="entry name" value="YgjP-like"/>
    <property type="match status" value="1"/>
</dbReference>
<feature type="domain" description="YgjP-like metallopeptidase" evidence="1">
    <location>
        <begin position="22"/>
        <end position="233"/>
    </location>
</feature>
<dbReference type="Proteomes" id="UP000260649">
    <property type="component" value="Unassembled WGS sequence"/>
</dbReference>
<sequence length="237" mass="27035">MKRSIVLHGQQVSYELTRKPVKYVNIRVRADGSVSVSAGEWVSEGQIEAILQARALFLLRALEKFSAQADRRPAPLSYRTGELLYLLGKRYVLVLEQGEKNTVCQKETQIVLTVKEPENAALRKRVMEAFLKALCLSVTSSLCGAIQPSMAHLGIPMPEIRVRSMTSRWGSCTPGARRVTFARQLVEAPLTCIEYVVFHELVHFLHPNHSRQFYACLEAFVPDWRERRQALNDYTYR</sequence>
<dbReference type="GeneID" id="97995288"/>
<dbReference type="InterPro" id="IPR053136">
    <property type="entry name" value="UTP_pyrophosphatase-like"/>
</dbReference>
<dbReference type="OrthoDB" id="581382at2"/>
<dbReference type="InterPro" id="IPR002725">
    <property type="entry name" value="YgjP-like_metallopeptidase"/>
</dbReference>
<keyword evidence="3" id="KW-1185">Reference proteome</keyword>
<dbReference type="EMBL" id="QQRQ01000007">
    <property type="protein sequence ID" value="RFT06752.1"/>
    <property type="molecule type" value="Genomic_DNA"/>
</dbReference>
<dbReference type="RefSeq" id="WP_117142127.1">
    <property type="nucleotide sequence ID" value="NZ_CAKXKJ010000002.1"/>
</dbReference>
<reference evidence="2 3" key="1">
    <citation type="submission" date="2018-07" db="EMBL/GenBank/DDBJ databases">
        <title>GABA Modulating Bacteria of the Human Gut Microbiota.</title>
        <authorList>
            <person name="Strandwitz P."/>
            <person name="Kim K.H."/>
            <person name="Terekhova D."/>
            <person name="Liu J.K."/>
            <person name="Sharma A."/>
            <person name="Levering J."/>
            <person name="Mcdonald D."/>
            <person name="Dietrich D."/>
            <person name="Ramadhar T.R."/>
            <person name="Lekbua A."/>
            <person name="Mroue N."/>
            <person name="Liston C."/>
            <person name="Stewart E.J."/>
            <person name="Dubin M.J."/>
            <person name="Zengler K."/>
            <person name="Knight R."/>
            <person name="Gilbert J.A."/>
            <person name="Clardy J."/>
            <person name="Lewis K."/>
        </authorList>
    </citation>
    <scope>NUCLEOTIDE SEQUENCE [LARGE SCALE GENOMIC DNA]</scope>
    <source>
        <strain evidence="2 3">KLE1738</strain>
    </source>
</reference>
<name>A0A3E2B3Z1_9FIRM</name>
<accession>A0A3E2B3Z1</accession>
<comment type="caution">
    <text evidence="2">The sequence shown here is derived from an EMBL/GenBank/DDBJ whole genome shotgun (WGS) entry which is preliminary data.</text>
</comment>
<gene>
    <name evidence="2" type="ORF">DV520_06005</name>
</gene>
<evidence type="ECO:0000313" key="2">
    <source>
        <dbReference type="EMBL" id="RFT06752.1"/>
    </source>
</evidence>
<dbReference type="PANTHER" id="PTHR30399:SF1">
    <property type="entry name" value="UTP PYROPHOSPHATASE"/>
    <property type="match status" value="1"/>
</dbReference>
<dbReference type="PANTHER" id="PTHR30399">
    <property type="entry name" value="UNCHARACTERIZED PROTEIN YGJP"/>
    <property type="match status" value="1"/>
</dbReference>
<protein>
    <submittedName>
        <fullName evidence="2">M48 family peptidase</fullName>
    </submittedName>
</protein>
<proteinExistence type="predicted"/>
<dbReference type="Gene3D" id="3.30.2010.10">
    <property type="entry name" value="Metalloproteases ('zincins'), catalytic domain"/>
    <property type="match status" value="1"/>
</dbReference>